<evidence type="ECO:0000313" key="2">
    <source>
        <dbReference type="Proteomes" id="UP000092714"/>
    </source>
</evidence>
<dbReference type="Pfam" id="PF13563">
    <property type="entry name" value="2_5_RNA_ligase2"/>
    <property type="match status" value="1"/>
</dbReference>
<organism evidence="1 2">
    <name type="scientific">Clostridium paraputrificum</name>
    <dbReference type="NCBI Taxonomy" id="29363"/>
    <lineage>
        <taxon>Bacteria</taxon>
        <taxon>Bacillati</taxon>
        <taxon>Bacillota</taxon>
        <taxon>Clostridia</taxon>
        <taxon>Eubacteriales</taxon>
        <taxon>Clostridiaceae</taxon>
        <taxon>Clostridium</taxon>
    </lineage>
</organism>
<dbReference type="GeneID" id="42776552"/>
<accession>A0A174E407</accession>
<protein>
    <recommendedName>
        <fullName evidence="3">2'-5' RNA ligase</fullName>
    </recommendedName>
</protein>
<dbReference type="OrthoDB" id="463286at2"/>
<name>A0A174E407_9CLOT</name>
<dbReference type="RefSeq" id="WP_027098721.1">
    <property type="nucleotide sequence ID" value="NZ_CABJAZ010000009.1"/>
</dbReference>
<evidence type="ECO:0008006" key="3">
    <source>
        <dbReference type="Google" id="ProtNLM"/>
    </source>
</evidence>
<sequence length="176" mass="20337">MYLVSLYFDDKAAVRIESFINKVSEKSGNTFMTDNNVPPHITIASFQTNEEEKVIKILDERIREINRGIITWASIGIFKSSVIFLAPILNEYLHNLSVNIYEGISLIENISISKYYLPFQWMPHTTIAKKLAKEELILAFEELEKNFNIFSGEITKIALSKTNPYEDIIVWNLDNK</sequence>
<gene>
    <name evidence="1" type="ORF">CP373A1_07445</name>
</gene>
<dbReference type="EMBL" id="MAPZ01000017">
    <property type="protein sequence ID" value="OBY10986.1"/>
    <property type="molecule type" value="Genomic_DNA"/>
</dbReference>
<comment type="caution">
    <text evidence="1">The sequence shown here is derived from an EMBL/GenBank/DDBJ whole genome shotgun (WGS) entry which is preliminary data.</text>
</comment>
<dbReference type="PANTHER" id="PTHR36039">
    <property type="match status" value="1"/>
</dbReference>
<reference evidence="1 2" key="1">
    <citation type="submission" date="2016-06" db="EMBL/GenBank/DDBJ databases">
        <authorList>
            <person name="Kjaerup R.B."/>
            <person name="Dalgaard T.S."/>
            <person name="Juul-Madsen H.R."/>
        </authorList>
    </citation>
    <scope>NUCLEOTIDE SEQUENCE [LARGE SCALE GENOMIC DNA]</scope>
    <source>
        <strain evidence="1 2">373-A1</strain>
    </source>
</reference>
<dbReference type="eggNOG" id="COG1514">
    <property type="taxonomic scope" value="Bacteria"/>
</dbReference>
<dbReference type="SUPFAM" id="SSF55144">
    <property type="entry name" value="LigT-like"/>
    <property type="match status" value="1"/>
</dbReference>
<proteinExistence type="predicted"/>
<dbReference type="InterPro" id="IPR009097">
    <property type="entry name" value="Cyclic_Pdiesterase"/>
</dbReference>
<dbReference type="AlphaFoldDB" id="A0A174E407"/>
<dbReference type="Gene3D" id="3.90.1140.10">
    <property type="entry name" value="Cyclic phosphodiesterase"/>
    <property type="match status" value="1"/>
</dbReference>
<dbReference type="PANTHER" id="PTHR36039:SF2">
    <property type="entry name" value="RNA LIGASE_CYCLIC NUCLEOTIDE PHOSPHODIESTERASE FAMILY PROTEIN"/>
    <property type="match status" value="1"/>
</dbReference>
<keyword evidence="2" id="KW-1185">Reference proteome</keyword>
<dbReference type="Proteomes" id="UP000092714">
    <property type="component" value="Unassembled WGS sequence"/>
</dbReference>
<evidence type="ECO:0000313" key="1">
    <source>
        <dbReference type="EMBL" id="OBY10986.1"/>
    </source>
</evidence>